<organism evidence="8">
    <name type="scientific">Nanobsidianus stetteri</name>
    <dbReference type="NCBI Taxonomy" id="1294122"/>
    <lineage>
        <taxon>Archaea</taxon>
        <taxon>Nanobdellota</taxon>
        <taxon>Candidatus Nanoarchaeia</taxon>
        <taxon>Nanoarchaeales</taxon>
        <taxon>Nanopusillaceae</taxon>
        <taxon>Candidatus Nanobsidianus</taxon>
    </lineage>
</organism>
<dbReference type="Pfam" id="PF04011">
    <property type="entry name" value="LemA"/>
    <property type="match status" value="1"/>
</dbReference>
<evidence type="ECO:0000256" key="5">
    <source>
        <dbReference type="ARBA" id="ARBA00023136"/>
    </source>
</evidence>
<dbReference type="AlphaFoldDB" id="A0A2T9WKC7"/>
<reference evidence="8" key="1">
    <citation type="journal article" date="2015" name="Appl. Environ. Microbiol.">
        <title>Nanoarchaeota, Their Sulfolobales Host, and Nanoarchaeota Virus Distribution across Yellowstone National Park Hot Springs.</title>
        <authorList>
            <person name="Munson-McGee J.H."/>
            <person name="Field E.K."/>
            <person name="Bateson M."/>
            <person name="Rooney C."/>
            <person name="Stepanauskas R."/>
            <person name="Young M.J."/>
        </authorList>
    </citation>
    <scope>NUCLEOTIDE SEQUENCE [LARGE SCALE GENOMIC DNA]</scope>
    <source>
        <strain evidence="8">SCGC AB-777_F03</strain>
    </source>
</reference>
<dbReference type="PANTHER" id="PTHR34478:SF1">
    <property type="entry name" value="PROTEIN LEMA"/>
    <property type="match status" value="1"/>
</dbReference>
<evidence type="ECO:0000256" key="1">
    <source>
        <dbReference type="ARBA" id="ARBA00004167"/>
    </source>
</evidence>
<comment type="similarity">
    <text evidence="2">Belongs to the LemA family.</text>
</comment>
<sequence>MEVWLIILIVVLILIVGFFIAMYNSLIALKKNAEKAWYDIDVLLQKRHDALAKLVETVSSYLVYERTVLERLTQMRTQYMNLPSNDIQSKINLSNQITGAFRYLFAVMENYPQLRSNQNVIQLQQAIMELESQLADAREFYNEAVTLLNTRIQQIPYNIVASIADIKPMPLYKVPEEEKQDVSTRLQF</sequence>
<dbReference type="InterPro" id="IPR023353">
    <property type="entry name" value="LemA-like_dom_sf"/>
</dbReference>
<evidence type="ECO:0000256" key="4">
    <source>
        <dbReference type="ARBA" id="ARBA00022989"/>
    </source>
</evidence>
<reference evidence="8" key="2">
    <citation type="submission" date="2017-05" db="EMBL/GenBank/DDBJ databases">
        <authorList>
            <person name="Song R."/>
            <person name="Chenine A.L."/>
            <person name="Ruprecht R.M."/>
        </authorList>
    </citation>
    <scope>NUCLEOTIDE SEQUENCE</scope>
    <source>
        <strain evidence="8">SCGC AB-777_F03</strain>
    </source>
</reference>
<dbReference type="EMBL" id="QEFP01000023">
    <property type="protein sequence ID" value="PVU68278.1"/>
    <property type="molecule type" value="Genomic_DNA"/>
</dbReference>
<evidence type="ECO:0000313" key="8">
    <source>
        <dbReference type="EMBL" id="PVU68278.1"/>
    </source>
</evidence>
<evidence type="ECO:0000313" key="7">
    <source>
        <dbReference type="EMBL" id="MCC5447119.1"/>
    </source>
</evidence>
<dbReference type="RefSeq" id="WP_228615344.1">
    <property type="nucleotide sequence ID" value="NZ_QEFP02000009.1"/>
</dbReference>
<dbReference type="Proteomes" id="UP000245509">
    <property type="component" value="Unassembled WGS sequence"/>
</dbReference>
<evidence type="ECO:0000256" key="3">
    <source>
        <dbReference type="ARBA" id="ARBA00022692"/>
    </source>
</evidence>
<evidence type="ECO:0000256" key="2">
    <source>
        <dbReference type="ARBA" id="ARBA00008854"/>
    </source>
</evidence>
<proteinExistence type="inferred from homology"/>
<dbReference type="SUPFAM" id="SSF140478">
    <property type="entry name" value="LemA-like"/>
    <property type="match status" value="1"/>
</dbReference>
<reference evidence="7" key="4">
    <citation type="submission" date="2021-11" db="EMBL/GenBank/DDBJ databases">
        <authorList>
            <person name="Munson-Mcgee J."/>
            <person name="Field E."/>
            <person name="Bateson M."/>
            <person name="Rooney C."/>
            <person name="Stepanauskas R."/>
            <person name="Young M."/>
        </authorList>
    </citation>
    <scope>NUCLEOTIDE SEQUENCE</scope>
    <source>
        <strain evidence="7">SCGC AB-777_F03</strain>
    </source>
</reference>
<name>A0A2T9WKC7_NANST</name>
<dbReference type="PANTHER" id="PTHR34478">
    <property type="entry name" value="PROTEIN LEMA"/>
    <property type="match status" value="1"/>
</dbReference>
<evidence type="ECO:0000256" key="6">
    <source>
        <dbReference type="SAM" id="Phobius"/>
    </source>
</evidence>
<accession>A0A2T9WKC7</accession>
<feature type="transmembrane region" description="Helical" evidence="6">
    <location>
        <begin position="6"/>
        <end position="29"/>
    </location>
</feature>
<comment type="caution">
    <text evidence="8">The sequence shown here is derived from an EMBL/GenBank/DDBJ whole genome shotgun (WGS) entry which is preliminary data.</text>
</comment>
<dbReference type="Gene3D" id="1.20.1440.20">
    <property type="entry name" value="LemA-like domain"/>
    <property type="match status" value="1"/>
</dbReference>
<keyword evidence="4 6" id="KW-1133">Transmembrane helix</keyword>
<reference evidence="7" key="3">
    <citation type="submission" date="2017-05" db="EMBL/GenBank/DDBJ databases">
        <authorList>
            <person name="Munson-Mcgee J.H."/>
        </authorList>
    </citation>
    <scope>NUCLEOTIDE SEQUENCE</scope>
    <source>
        <strain evidence="7">SCGC AB-777_F03</strain>
    </source>
</reference>
<protein>
    <submittedName>
        <fullName evidence="7">LemA family protein</fullName>
    </submittedName>
</protein>
<keyword evidence="3 6" id="KW-0812">Transmembrane</keyword>
<comment type="subcellular location">
    <subcellularLocation>
        <location evidence="1">Membrane</location>
        <topology evidence="1">Single-pass membrane protein</topology>
    </subcellularLocation>
</comment>
<gene>
    <name evidence="7" type="ORF">DDW03_001745</name>
    <name evidence="8" type="ORF">DDW03_02845</name>
</gene>
<dbReference type="EMBL" id="QEFP02000009">
    <property type="protein sequence ID" value="MCC5447119.1"/>
    <property type="molecule type" value="Genomic_DNA"/>
</dbReference>
<keyword evidence="5 6" id="KW-0472">Membrane</keyword>
<dbReference type="InterPro" id="IPR007156">
    <property type="entry name" value="MamQ_LemA"/>
</dbReference>
<dbReference type="GO" id="GO:0016020">
    <property type="term" value="C:membrane"/>
    <property type="evidence" value="ECO:0007669"/>
    <property type="project" value="UniProtKB-SubCell"/>
</dbReference>